<evidence type="ECO:0000313" key="4">
    <source>
        <dbReference type="Proteomes" id="UP001162834"/>
    </source>
</evidence>
<dbReference type="Gene3D" id="3.40.50.720">
    <property type="entry name" value="NAD(P)-binding Rossmann-like Domain"/>
    <property type="match status" value="1"/>
</dbReference>
<proteinExistence type="inferred from homology"/>
<dbReference type="RefSeq" id="WP_259312665.1">
    <property type="nucleotide sequence ID" value="NZ_CP087164.1"/>
</dbReference>
<dbReference type="SUPFAM" id="SSF51735">
    <property type="entry name" value="NAD(P)-binding Rossmann-fold domains"/>
    <property type="match status" value="1"/>
</dbReference>
<dbReference type="GO" id="GO:0003978">
    <property type="term" value="F:UDP-glucose 4-epimerase activity"/>
    <property type="evidence" value="ECO:0007669"/>
    <property type="project" value="UniProtKB-EC"/>
</dbReference>
<reference evidence="3" key="1">
    <citation type="journal article" date="2022" name="Int. J. Syst. Evol. Microbiol.">
        <title>Pseudomonas aegrilactucae sp. nov. and Pseudomonas morbosilactucae sp. nov., pathogens causing bacterial rot of lettuce in Japan.</title>
        <authorList>
            <person name="Sawada H."/>
            <person name="Fujikawa T."/>
            <person name="Satou M."/>
        </authorList>
    </citation>
    <scope>NUCLEOTIDE SEQUENCE</scope>
    <source>
        <strain evidence="3">0166_1</strain>
    </source>
</reference>
<dbReference type="KEGG" id="sbae:DSM104329_05077"/>
<sequence length="339" mass="36676">MRTLVAGGAGFVGSNLVRALLERGDEVIVVDNLLSAERENVPEGAQLIEASINDDDVLAAIPDDLDLAFNLVTYHGNQSSMADPLADHEHNLLTSLKLFMRLSELPALQKVVYASAGCTVAEKTFESASATQEDASISLYLDSPYQISKVVGELYGNYFWMREGLPIVKARFQNVYGPGEVLGAGRWRGTVNTVWRNVTPTFVWKALHGEALPLDNGGIATRDFIYAGDMARGLIACAERGAPGGVYNLASGVETSIRDLAETIVEIVGDGSVEVAPARDWDRSGKRFGATEKSERELGFRAQVALREGLERQVAWTRANEDFIAACIARHDAQMAAAS</sequence>
<keyword evidence="4" id="KW-1185">Reference proteome</keyword>
<protein>
    <submittedName>
        <fullName evidence="3">UDP-glucose 4-epimerase</fullName>
        <ecNumber evidence="3">5.1.3.2</ecNumber>
    </submittedName>
</protein>
<dbReference type="EC" id="5.1.3.2" evidence="3"/>
<dbReference type="Proteomes" id="UP001162834">
    <property type="component" value="Chromosome"/>
</dbReference>
<dbReference type="InterPro" id="IPR001509">
    <property type="entry name" value="Epimerase_deHydtase"/>
</dbReference>
<evidence type="ECO:0000259" key="2">
    <source>
        <dbReference type="Pfam" id="PF01370"/>
    </source>
</evidence>
<organism evidence="3 4">
    <name type="scientific">Capillimicrobium parvum</name>
    <dbReference type="NCBI Taxonomy" id="2884022"/>
    <lineage>
        <taxon>Bacteria</taxon>
        <taxon>Bacillati</taxon>
        <taxon>Actinomycetota</taxon>
        <taxon>Thermoleophilia</taxon>
        <taxon>Solirubrobacterales</taxon>
        <taxon>Capillimicrobiaceae</taxon>
        <taxon>Capillimicrobium</taxon>
    </lineage>
</organism>
<feature type="domain" description="NAD-dependent epimerase/dehydratase" evidence="2">
    <location>
        <begin position="4"/>
        <end position="250"/>
    </location>
</feature>
<dbReference type="InterPro" id="IPR036291">
    <property type="entry name" value="NAD(P)-bd_dom_sf"/>
</dbReference>
<evidence type="ECO:0000256" key="1">
    <source>
        <dbReference type="ARBA" id="ARBA00007637"/>
    </source>
</evidence>
<dbReference type="AlphaFoldDB" id="A0A9E6Y371"/>
<comment type="similarity">
    <text evidence="1">Belongs to the NAD(P)-dependent epimerase/dehydratase family.</text>
</comment>
<evidence type="ECO:0000313" key="3">
    <source>
        <dbReference type="EMBL" id="UGS38647.1"/>
    </source>
</evidence>
<dbReference type="EMBL" id="CP087164">
    <property type="protein sequence ID" value="UGS38647.1"/>
    <property type="molecule type" value="Genomic_DNA"/>
</dbReference>
<dbReference type="Pfam" id="PF01370">
    <property type="entry name" value="Epimerase"/>
    <property type="match status" value="1"/>
</dbReference>
<keyword evidence="3" id="KW-0413">Isomerase</keyword>
<dbReference type="PANTHER" id="PTHR43000">
    <property type="entry name" value="DTDP-D-GLUCOSE 4,6-DEHYDRATASE-RELATED"/>
    <property type="match status" value="1"/>
</dbReference>
<dbReference type="Gene3D" id="3.90.25.10">
    <property type="entry name" value="UDP-galactose 4-epimerase, domain 1"/>
    <property type="match status" value="1"/>
</dbReference>
<accession>A0A9E6Y371</accession>
<name>A0A9E6Y371_9ACTN</name>
<gene>
    <name evidence="3" type="ORF">DSM104329_05077</name>
</gene>